<keyword evidence="7 11" id="KW-1133">Transmembrane helix</keyword>
<proteinExistence type="inferred from homology"/>
<reference evidence="14" key="1">
    <citation type="submission" date="2020-07" db="EMBL/GenBank/DDBJ databases">
        <title>Huge and variable diversity of episymbiotic CPR bacteria and DPANN archaea in groundwater ecosystems.</title>
        <authorList>
            <person name="He C.Y."/>
            <person name="Keren R."/>
            <person name="Whittaker M."/>
            <person name="Farag I.F."/>
            <person name="Doudna J."/>
            <person name="Cate J.H.D."/>
            <person name="Banfield J.F."/>
        </authorList>
    </citation>
    <scope>NUCLEOTIDE SEQUENCE</scope>
    <source>
        <strain evidence="14">NC_groundwater_17_Pr7_B-0.1um_64_12</strain>
    </source>
</reference>
<evidence type="ECO:0000256" key="2">
    <source>
        <dbReference type="ARBA" id="ARBA00007379"/>
    </source>
</evidence>
<dbReference type="Proteomes" id="UP000727962">
    <property type="component" value="Unassembled WGS sequence"/>
</dbReference>
<dbReference type="AlphaFoldDB" id="A0A931LUT4"/>
<evidence type="ECO:0000256" key="4">
    <source>
        <dbReference type="ARBA" id="ARBA00022475"/>
    </source>
</evidence>
<accession>A0A931LUT4</accession>
<keyword evidence="9 10" id="KW-0131">Cell cycle</keyword>
<dbReference type="EMBL" id="JACOSL010000022">
    <property type="protein sequence ID" value="MBI1756097.1"/>
    <property type="molecule type" value="Genomic_DNA"/>
</dbReference>
<feature type="domain" description="ABC3 transporter permease C-terminal" evidence="12">
    <location>
        <begin position="172"/>
        <end position="286"/>
    </location>
</feature>
<keyword evidence="8 10" id="KW-0472">Membrane</keyword>
<comment type="subcellular location">
    <subcellularLocation>
        <location evidence="1">Cell membrane</location>
        <topology evidence="1">Multi-pass membrane protein</topology>
    </subcellularLocation>
</comment>
<gene>
    <name evidence="14" type="ORF">HYR64_03210</name>
</gene>
<comment type="similarity">
    <text evidence="2 10">Belongs to the ABC-4 integral membrane protein family. FtsX subfamily.</text>
</comment>
<protein>
    <recommendedName>
        <fullName evidence="3 10">Cell division protein FtsX</fullName>
    </recommendedName>
</protein>
<evidence type="ECO:0000256" key="7">
    <source>
        <dbReference type="ARBA" id="ARBA00022989"/>
    </source>
</evidence>
<evidence type="ECO:0000256" key="9">
    <source>
        <dbReference type="ARBA" id="ARBA00023306"/>
    </source>
</evidence>
<dbReference type="PANTHER" id="PTHR47755:SF1">
    <property type="entry name" value="CELL DIVISION PROTEIN FTSX"/>
    <property type="match status" value="1"/>
</dbReference>
<dbReference type="PIRSF" id="PIRSF003097">
    <property type="entry name" value="FtsX"/>
    <property type="match status" value="1"/>
</dbReference>
<organism evidence="14 15">
    <name type="scientific">Fimbriimonas ginsengisoli</name>
    <dbReference type="NCBI Taxonomy" id="1005039"/>
    <lineage>
        <taxon>Bacteria</taxon>
        <taxon>Bacillati</taxon>
        <taxon>Armatimonadota</taxon>
        <taxon>Fimbriimonadia</taxon>
        <taxon>Fimbriimonadales</taxon>
        <taxon>Fimbriimonadaceae</taxon>
        <taxon>Fimbriimonas</taxon>
    </lineage>
</organism>
<evidence type="ECO:0000313" key="14">
    <source>
        <dbReference type="EMBL" id="MBI1756097.1"/>
    </source>
</evidence>
<name>A0A931LUT4_FIMGI</name>
<feature type="domain" description="FtsX extracellular" evidence="13">
    <location>
        <begin position="59"/>
        <end position="144"/>
    </location>
</feature>
<dbReference type="GO" id="GO:0005886">
    <property type="term" value="C:plasma membrane"/>
    <property type="evidence" value="ECO:0007669"/>
    <property type="project" value="UniProtKB-SubCell"/>
</dbReference>
<feature type="transmembrane region" description="Helical" evidence="11">
    <location>
        <begin position="217"/>
        <end position="239"/>
    </location>
</feature>
<dbReference type="InterPro" id="IPR003838">
    <property type="entry name" value="ABC3_permease_C"/>
</dbReference>
<feature type="transmembrane region" description="Helical" evidence="11">
    <location>
        <begin position="20"/>
        <end position="45"/>
    </location>
</feature>
<dbReference type="PANTHER" id="PTHR47755">
    <property type="entry name" value="CELL DIVISION PROTEIN FTSX"/>
    <property type="match status" value="1"/>
</dbReference>
<evidence type="ECO:0000256" key="6">
    <source>
        <dbReference type="ARBA" id="ARBA00022692"/>
    </source>
</evidence>
<feature type="transmembrane region" description="Helical" evidence="11">
    <location>
        <begin position="168"/>
        <end position="189"/>
    </location>
</feature>
<evidence type="ECO:0000256" key="10">
    <source>
        <dbReference type="PIRNR" id="PIRNR003097"/>
    </source>
</evidence>
<dbReference type="GO" id="GO:0051301">
    <property type="term" value="P:cell division"/>
    <property type="evidence" value="ECO:0007669"/>
    <property type="project" value="UniProtKB-KW"/>
</dbReference>
<sequence>MFDRLEFLFGEATMALRRNVLMALAAITTVAVSLFLIGGLGYVYFRIDEYARTLPGKQEMRVFLRSGAPYAQITETAKQIRAMPGVASAVWMPKEKVWEKERLQHPDLTEGIENPYPDAFKVTLSDLSSAGKVAGAIRAMPAVEPAGGVVYLEKELEFIDQAMRVVRWLGSVFGSLLFVTGGVLIYNAIRLTILSRRVEVRIMQLVGATRLTIRAPFVIEGIVQGALGGALAALMVLASHQVFARFIESLKADVTSPPFPLGLALAGLSLAGATYGLLCSVVAVRSPMRLQ</sequence>
<dbReference type="Pfam" id="PF18075">
    <property type="entry name" value="FtsX_ECD"/>
    <property type="match status" value="1"/>
</dbReference>
<keyword evidence="6 11" id="KW-0812">Transmembrane</keyword>
<dbReference type="Gene3D" id="3.30.70.3040">
    <property type="match status" value="1"/>
</dbReference>
<evidence type="ECO:0000256" key="5">
    <source>
        <dbReference type="ARBA" id="ARBA00022618"/>
    </source>
</evidence>
<evidence type="ECO:0000313" key="15">
    <source>
        <dbReference type="Proteomes" id="UP000727962"/>
    </source>
</evidence>
<evidence type="ECO:0000259" key="12">
    <source>
        <dbReference type="Pfam" id="PF02687"/>
    </source>
</evidence>
<evidence type="ECO:0000256" key="3">
    <source>
        <dbReference type="ARBA" id="ARBA00021907"/>
    </source>
</evidence>
<evidence type="ECO:0000256" key="11">
    <source>
        <dbReference type="SAM" id="Phobius"/>
    </source>
</evidence>
<dbReference type="InterPro" id="IPR004513">
    <property type="entry name" value="FtsX"/>
</dbReference>
<evidence type="ECO:0000256" key="8">
    <source>
        <dbReference type="ARBA" id="ARBA00023136"/>
    </source>
</evidence>
<keyword evidence="4 10" id="KW-1003">Cell membrane</keyword>
<dbReference type="InterPro" id="IPR040690">
    <property type="entry name" value="FtsX_ECD"/>
</dbReference>
<keyword evidence="5 10" id="KW-0132">Cell division</keyword>
<comment type="caution">
    <text evidence="14">The sequence shown here is derived from an EMBL/GenBank/DDBJ whole genome shotgun (WGS) entry which is preliminary data.</text>
</comment>
<feature type="transmembrane region" description="Helical" evidence="11">
    <location>
        <begin position="259"/>
        <end position="284"/>
    </location>
</feature>
<evidence type="ECO:0000259" key="13">
    <source>
        <dbReference type="Pfam" id="PF18075"/>
    </source>
</evidence>
<evidence type="ECO:0000256" key="1">
    <source>
        <dbReference type="ARBA" id="ARBA00004651"/>
    </source>
</evidence>
<dbReference type="Pfam" id="PF02687">
    <property type="entry name" value="FtsX"/>
    <property type="match status" value="1"/>
</dbReference>